<dbReference type="NCBIfam" id="TIGR02593">
    <property type="entry name" value="CRISPR_cas5"/>
    <property type="match status" value="1"/>
</dbReference>
<reference evidence="2" key="1">
    <citation type="submission" date="2017-02" db="EMBL/GenBank/DDBJ databases">
        <authorList>
            <person name="Regsiter A."/>
            <person name="William W."/>
        </authorList>
    </citation>
    <scope>NUCLEOTIDE SEQUENCE</scope>
    <source>
        <strain evidence="2">BdmA 4</strain>
    </source>
</reference>
<keyword evidence="1" id="KW-0051">Antiviral defense</keyword>
<proteinExistence type="predicted"/>
<dbReference type="Gene3D" id="3.30.70.2660">
    <property type="match status" value="1"/>
</dbReference>
<dbReference type="AlphaFoldDB" id="A0A3P3XSH9"/>
<sequence>MSTYNKSYKVNFEIAGPAAMFTRPDTGAAPVSYPVPTYSAAKGMFESIARLNSAYIRPTEVEVCSPIKFQRYTTNYGGPLRKDNQMKGDTSYQLIATILIDVCFRIYGEVEELYKPLDVKTNHLHHLQEMFQWRLERGKCYYMPCLGWKEFTPSYFGPFREETKVDESIQITIPSMLFSVFNNEGKYNPVFKQNVEIIAGRLKYAE</sequence>
<dbReference type="InterPro" id="IPR021124">
    <property type="entry name" value="CRISPR-assoc_prot_Cas5"/>
</dbReference>
<dbReference type="GO" id="GO:0051607">
    <property type="term" value="P:defense response to virus"/>
    <property type="evidence" value="ECO:0007669"/>
    <property type="project" value="UniProtKB-KW"/>
</dbReference>
<name>A0A3P3XSH9_9SPIR</name>
<dbReference type="GO" id="GO:0043571">
    <property type="term" value="P:maintenance of CRISPR repeat elements"/>
    <property type="evidence" value="ECO:0007669"/>
    <property type="project" value="InterPro"/>
</dbReference>
<dbReference type="InterPro" id="IPR013422">
    <property type="entry name" value="CRISPR-assoc_prot_Cas5_N"/>
</dbReference>
<organism evidence="2">
    <name type="scientific">uncultured spirochete</name>
    <dbReference type="NCBI Taxonomy" id="156406"/>
    <lineage>
        <taxon>Bacteria</taxon>
        <taxon>Pseudomonadati</taxon>
        <taxon>Spirochaetota</taxon>
        <taxon>Spirochaetia</taxon>
        <taxon>Spirochaetales</taxon>
        <taxon>environmental samples</taxon>
    </lineage>
</organism>
<dbReference type="EMBL" id="FWDO01000005">
    <property type="protein sequence ID" value="SLM19104.1"/>
    <property type="molecule type" value="Genomic_DNA"/>
</dbReference>
<dbReference type="Pfam" id="PF09704">
    <property type="entry name" value="Cas_Cas5d"/>
    <property type="match status" value="1"/>
</dbReference>
<protein>
    <submittedName>
        <fullName evidence="2">CRISPR-associated protein Cas5</fullName>
    </submittedName>
</protein>
<evidence type="ECO:0000313" key="2">
    <source>
        <dbReference type="EMBL" id="SLM19104.1"/>
    </source>
</evidence>
<accession>A0A3P3XSH9</accession>
<evidence type="ECO:0000256" key="1">
    <source>
        <dbReference type="ARBA" id="ARBA00023118"/>
    </source>
</evidence>
<gene>
    <name evidence="2" type="ORF">SPIRO4BDMA_50619</name>
</gene>